<dbReference type="EMBL" id="BK032535">
    <property type="protein sequence ID" value="DAF46328.1"/>
    <property type="molecule type" value="Genomic_DNA"/>
</dbReference>
<protein>
    <submittedName>
        <fullName evidence="1">Uncharacterized protein</fullName>
    </submittedName>
</protein>
<evidence type="ECO:0000313" key="1">
    <source>
        <dbReference type="EMBL" id="DAF46328.1"/>
    </source>
</evidence>
<sequence>MIYIFILLDSQKIFFVTSKFRSPKLERFQNKSGIWHNTNL</sequence>
<proteinExistence type="predicted"/>
<accession>A0A8S5S5W7</accession>
<organism evidence="1">
    <name type="scientific">Myoviridae sp. ctqEN1</name>
    <dbReference type="NCBI Taxonomy" id="2827709"/>
    <lineage>
        <taxon>Viruses</taxon>
        <taxon>Duplodnaviria</taxon>
        <taxon>Heunggongvirae</taxon>
        <taxon>Uroviricota</taxon>
        <taxon>Caudoviricetes</taxon>
    </lineage>
</organism>
<name>A0A8S5S5W7_9CAUD</name>
<reference evidence="1" key="1">
    <citation type="journal article" date="2021" name="Proc. Natl. Acad. Sci. U.S.A.">
        <title>A Catalog of Tens of Thousands of Viruses from Human Metagenomes Reveals Hidden Associations with Chronic Diseases.</title>
        <authorList>
            <person name="Tisza M.J."/>
            <person name="Buck C.B."/>
        </authorList>
    </citation>
    <scope>NUCLEOTIDE SEQUENCE</scope>
    <source>
        <strain evidence="1">CtqEN1</strain>
    </source>
</reference>